<keyword evidence="2" id="KW-1185">Reference proteome</keyword>
<name>A0A081BR62_9BACT</name>
<dbReference type="HOGENOM" id="CLU_2680177_0_0_0"/>
<dbReference type="EMBL" id="DF820460">
    <property type="protein sequence ID" value="GAK53893.1"/>
    <property type="molecule type" value="Genomic_DNA"/>
</dbReference>
<sequence>MVELHFSSLPSPARASRKCASLPIMFDHIVKKGFNANPLFFSIFLIVFYKSFIYNQLEEHHYVLPGFSAERFPS</sequence>
<evidence type="ECO:0000313" key="1">
    <source>
        <dbReference type="EMBL" id="GAK53893.1"/>
    </source>
</evidence>
<evidence type="ECO:0000313" key="2">
    <source>
        <dbReference type="Proteomes" id="UP000030700"/>
    </source>
</evidence>
<reference evidence="1" key="1">
    <citation type="journal article" date="2015" name="PeerJ">
        <title>First genomic representation of candidate bacterial phylum KSB3 points to enhanced environmental sensing as a trigger of wastewater bulking.</title>
        <authorList>
            <person name="Sekiguchi Y."/>
            <person name="Ohashi A."/>
            <person name="Parks D.H."/>
            <person name="Yamauchi T."/>
            <person name="Tyson G.W."/>
            <person name="Hugenholtz P."/>
        </authorList>
    </citation>
    <scope>NUCLEOTIDE SEQUENCE [LARGE SCALE GENOMIC DNA]</scope>
</reference>
<proteinExistence type="predicted"/>
<dbReference type="STRING" id="1499966.U14_05168"/>
<protein>
    <submittedName>
        <fullName evidence="1">Uncharacterized protein</fullName>
    </submittedName>
</protein>
<accession>A0A081BR62</accession>
<dbReference type="AlphaFoldDB" id="A0A081BR62"/>
<organism evidence="1">
    <name type="scientific">Candidatus Moduliflexus flocculans</name>
    <dbReference type="NCBI Taxonomy" id="1499966"/>
    <lineage>
        <taxon>Bacteria</taxon>
        <taxon>Candidatus Moduliflexota</taxon>
        <taxon>Candidatus Moduliflexia</taxon>
        <taxon>Candidatus Moduliflexales</taxon>
        <taxon>Candidatus Moduliflexaceae</taxon>
    </lineage>
</organism>
<gene>
    <name evidence="1" type="ORF">U14_05168</name>
</gene>
<dbReference type="Proteomes" id="UP000030700">
    <property type="component" value="Unassembled WGS sequence"/>
</dbReference>